<evidence type="ECO:0000256" key="3">
    <source>
        <dbReference type="ARBA" id="ARBA00022676"/>
    </source>
</evidence>
<evidence type="ECO:0000313" key="7">
    <source>
        <dbReference type="EMBL" id="KKS11005.1"/>
    </source>
</evidence>
<proteinExistence type="predicted"/>
<keyword evidence="5" id="KW-0472">Membrane</keyword>
<dbReference type="PANTHER" id="PTHR43646">
    <property type="entry name" value="GLYCOSYLTRANSFERASE"/>
    <property type="match status" value="1"/>
</dbReference>
<comment type="caution">
    <text evidence="7">The sequence shown here is derived from an EMBL/GenBank/DDBJ whole genome shotgun (WGS) entry which is preliminary data.</text>
</comment>
<dbReference type="SUPFAM" id="SSF53448">
    <property type="entry name" value="Nucleotide-diphospho-sugar transferases"/>
    <property type="match status" value="1"/>
</dbReference>
<gene>
    <name evidence="7" type="ORF">UU67_C0088G0005</name>
</gene>
<comment type="subcellular location">
    <subcellularLocation>
        <location evidence="1">Cell membrane</location>
    </subcellularLocation>
</comment>
<dbReference type="CDD" id="cd00761">
    <property type="entry name" value="Glyco_tranf_GTA_type"/>
    <property type="match status" value="1"/>
</dbReference>
<protein>
    <submittedName>
        <fullName evidence="7">Glycosyl transferase, family 2</fullName>
    </submittedName>
</protein>
<evidence type="ECO:0000259" key="6">
    <source>
        <dbReference type="Pfam" id="PF00535"/>
    </source>
</evidence>
<sequence length="298" mass="33503">MMPTRSESPLSALEQLASRDLLELEREDYIVRHKVEQLLPPLPYHMLVVIPALNEAEGIQETLMTFTAQTSQDFAIVVVDNGSTDGTQEKVREFAQTHLQERLFLLEEAKKGDGAAKKKGMDQAVLPTVNDIQYIACTDADTQVPSDWVEKFYQAFEHSSADVLSGKINFFGDERINSALYFIDQARAALMRHVKPSLNGANFAIRAQCYVRVDGIEQALTKEGIPLPSSDRHLAYKVLESDGKILHIPVGVLTNPRRYIHHMLKGAPADGTIYDIKFIDTTKNRGNFTILLLREYKT</sequence>
<name>A0A0G0WDH0_9BACT</name>
<keyword evidence="3" id="KW-0328">Glycosyltransferase</keyword>
<dbReference type="PANTHER" id="PTHR43646:SF2">
    <property type="entry name" value="GLYCOSYLTRANSFERASE 2-LIKE DOMAIN-CONTAINING PROTEIN"/>
    <property type="match status" value="1"/>
</dbReference>
<dbReference type="GO" id="GO:0016757">
    <property type="term" value="F:glycosyltransferase activity"/>
    <property type="evidence" value="ECO:0007669"/>
    <property type="project" value="UniProtKB-KW"/>
</dbReference>
<dbReference type="AlphaFoldDB" id="A0A0G0WDH0"/>
<evidence type="ECO:0000313" key="8">
    <source>
        <dbReference type="Proteomes" id="UP000034753"/>
    </source>
</evidence>
<evidence type="ECO:0000256" key="2">
    <source>
        <dbReference type="ARBA" id="ARBA00022475"/>
    </source>
</evidence>
<dbReference type="InterPro" id="IPR029044">
    <property type="entry name" value="Nucleotide-diphossugar_trans"/>
</dbReference>
<accession>A0A0G0WDH0</accession>
<evidence type="ECO:0000256" key="5">
    <source>
        <dbReference type="ARBA" id="ARBA00023136"/>
    </source>
</evidence>
<keyword evidence="2" id="KW-1003">Cell membrane</keyword>
<dbReference type="EMBL" id="LCBN01000088">
    <property type="protein sequence ID" value="KKS11005.1"/>
    <property type="molecule type" value="Genomic_DNA"/>
</dbReference>
<dbReference type="Pfam" id="PF00535">
    <property type="entry name" value="Glycos_transf_2"/>
    <property type="match status" value="1"/>
</dbReference>
<dbReference type="Proteomes" id="UP000034753">
    <property type="component" value="Unassembled WGS sequence"/>
</dbReference>
<feature type="domain" description="Glycosyltransferase 2-like" evidence="6">
    <location>
        <begin position="48"/>
        <end position="176"/>
    </location>
</feature>
<dbReference type="GO" id="GO:0005886">
    <property type="term" value="C:plasma membrane"/>
    <property type="evidence" value="ECO:0007669"/>
    <property type="project" value="UniProtKB-SubCell"/>
</dbReference>
<evidence type="ECO:0000256" key="4">
    <source>
        <dbReference type="ARBA" id="ARBA00022679"/>
    </source>
</evidence>
<evidence type="ECO:0000256" key="1">
    <source>
        <dbReference type="ARBA" id="ARBA00004236"/>
    </source>
</evidence>
<dbReference type="InterPro" id="IPR001173">
    <property type="entry name" value="Glyco_trans_2-like"/>
</dbReference>
<keyword evidence="4 7" id="KW-0808">Transferase</keyword>
<organism evidence="7 8">
    <name type="scientific">Candidatus Daviesbacteria bacterium GW2011_GWB1_41_5</name>
    <dbReference type="NCBI Taxonomy" id="1618429"/>
    <lineage>
        <taxon>Bacteria</taxon>
        <taxon>Candidatus Daviesiibacteriota</taxon>
    </lineage>
</organism>
<dbReference type="Gene3D" id="3.90.550.10">
    <property type="entry name" value="Spore Coat Polysaccharide Biosynthesis Protein SpsA, Chain A"/>
    <property type="match status" value="1"/>
</dbReference>
<reference evidence="7 8" key="1">
    <citation type="journal article" date="2015" name="Nature">
        <title>rRNA introns, odd ribosomes, and small enigmatic genomes across a large radiation of phyla.</title>
        <authorList>
            <person name="Brown C.T."/>
            <person name="Hug L.A."/>
            <person name="Thomas B.C."/>
            <person name="Sharon I."/>
            <person name="Castelle C.J."/>
            <person name="Singh A."/>
            <person name="Wilkins M.J."/>
            <person name="Williams K.H."/>
            <person name="Banfield J.F."/>
        </authorList>
    </citation>
    <scope>NUCLEOTIDE SEQUENCE [LARGE SCALE GENOMIC DNA]</scope>
</reference>